<dbReference type="Gene3D" id="2.60.120.1440">
    <property type="match status" value="1"/>
</dbReference>
<dbReference type="Proteomes" id="UP000237717">
    <property type="component" value="Chromosome II"/>
</dbReference>
<dbReference type="InterPro" id="IPR032623">
    <property type="entry name" value="FecR_N"/>
</dbReference>
<dbReference type="GO" id="GO:0016989">
    <property type="term" value="F:sigma factor antagonist activity"/>
    <property type="evidence" value="ECO:0007669"/>
    <property type="project" value="TreeGrafter"/>
</dbReference>
<keyword evidence="2" id="KW-0812">Transmembrane</keyword>
<dbReference type="PANTHER" id="PTHR30273">
    <property type="entry name" value="PERIPLASMIC SIGNAL SENSOR AND SIGMA FACTOR ACTIVATOR FECR-RELATED"/>
    <property type="match status" value="1"/>
</dbReference>
<keyword evidence="2" id="KW-0472">Membrane</keyword>
<evidence type="ECO:0000313" key="6">
    <source>
        <dbReference type="Proteomes" id="UP000237717"/>
    </source>
</evidence>
<evidence type="ECO:0000256" key="2">
    <source>
        <dbReference type="SAM" id="Phobius"/>
    </source>
</evidence>
<evidence type="ECO:0000259" key="3">
    <source>
        <dbReference type="Pfam" id="PF04773"/>
    </source>
</evidence>
<feature type="domain" description="FecR protein" evidence="3">
    <location>
        <begin position="112"/>
        <end position="203"/>
    </location>
</feature>
<dbReference type="AlphaFoldDB" id="A0A2L2LID6"/>
<dbReference type="InterPro" id="IPR006860">
    <property type="entry name" value="FecR"/>
</dbReference>
<organism evidence="5 6">
    <name type="scientific">Agrobacterium tumefaciens</name>
    <dbReference type="NCBI Taxonomy" id="358"/>
    <lineage>
        <taxon>Bacteria</taxon>
        <taxon>Pseudomonadati</taxon>
        <taxon>Pseudomonadota</taxon>
        <taxon>Alphaproteobacteria</taxon>
        <taxon>Hyphomicrobiales</taxon>
        <taxon>Rhizobiaceae</taxon>
        <taxon>Rhizobium/Agrobacterium group</taxon>
        <taxon>Agrobacterium</taxon>
        <taxon>Agrobacterium tumefaciens complex</taxon>
    </lineage>
</organism>
<feature type="domain" description="FecR N-terminal" evidence="4">
    <location>
        <begin position="15"/>
        <end position="57"/>
    </location>
</feature>
<dbReference type="RefSeq" id="WP_065657506.1">
    <property type="nucleotide sequence ID" value="NZ_CP026925.1"/>
</dbReference>
<evidence type="ECO:0000259" key="4">
    <source>
        <dbReference type="Pfam" id="PF16220"/>
    </source>
</evidence>
<dbReference type="Pfam" id="PF16220">
    <property type="entry name" value="DUF4880"/>
    <property type="match status" value="1"/>
</dbReference>
<dbReference type="InterPro" id="IPR012373">
    <property type="entry name" value="Ferrdict_sens_TM"/>
</dbReference>
<keyword evidence="2" id="KW-1133">Transmembrane helix</keyword>
<evidence type="ECO:0000313" key="5">
    <source>
        <dbReference type="EMBL" id="AVH44089.1"/>
    </source>
</evidence>
<accession>A0A2L2LID6</accession>
<dbReference type="PIRSF" id="PIRSF018266">
    <property type="entry name" value="FecR"/>
    <property type="match status" value="1"/>
</dbReference>
<evidence type="ECO:0000256" key="1">
    <source>
        <dbReference type="SAM" id="MobiDB-lite"/>
    </source>
</evidence>
<sequence length="318" mass="34994">MSAQGAENAQKKRNREAANWILRNSDPDQSQSDRARFQEWLDRDPENRRTYTAAERLLDDASRAIQSDSVLSDIKVRPRSLVKPVIATLMVLALATGSFFALDGPMRLQADVIAGTGEMRTISLQDGSEVQLNSSSAIAVDFTDSHRNIRLLQGQAFFQVAHDVGRPFTVVAGAAKVTALGTAFAIRYGNDNTEVAVNENAVQIDIDGSRTGPVRVSEGEQAIYDYAKGQMAIAPVDSLVAFAWRRGQIVLDNTPLSYVIEEMNRHFYGRIMVADSRIANRRVSGTMKITDTDVALAFVTQALHVKAMHFGPLIVIRE</sequence>
<feature type="region of interest" description="Disordered" evidence="1">
    <location>
        <begin position="1"/>
        <end position="34"/>
    </location>
</feature>
<protein>
    <submittedName>
        <fullName evidence="5">Iron dicitrate transporter FecR</fullName>
    </submittedName>
</protein>
<dbReference type="Gene3D" id="3.55.50.30">
    <property type="match status" value="1"/>
</dbReference>
<dbReference type="PANTHER" id="PTHR30273:SF2">
    <property type="entry name" value="PROTEIN FECR"/>
    <property type="match status" value="1"/>
</dbReference>
<reference evidence="5 6" key="1">
    <citation type="submission" date="2018-02" db="EMBL/GenBank/DDBJ databases">
        <title>Complete genome sequence of Agrobacterium tumefaciens 1D1609.</title>
        <authorList>
            <person name="Cho S.-T."/>
            <person name="Haryono M."/>
            <person name="Chang H.-H."/>
            <person name="Santos M.N."/>
            <person name="Lai E.-M."/>
            <person name="Kuo C.-H."/>
        </authorList>
    </citation>
    <scope>NUCLEOTIDE SEQUENCE [LARGE SCALE GENOMIC DNA]</scope>
    <source>
        <strain evidence="5 6">1D1609</strain>
    </source>
</reference>
<dbReference type="EMBL" id="CP026925">
    <property type="protein sequence ID" value="AVH44089.1"/>
    <property type="molecule type" value="Genomic_DNA"/>
</dbReference>
<feature type="transmembrane region" description="Helical" evidence="2">
    <location>
        <begin position="81"/>
        <end position="102"/>
    </location>
</feature>
<gene>
    <name evidence="5" type="primary">fecR</name>
    <name evidence="5" type="ORF">At1D1609_40430</name>
</gene>
<dbReference type="Pfam" id="PF04773">
    <property type="entry name" value="FecR"/>
    <property type="match status" value="1"/>
</dbReference>
<name>A0A2L2LID6_AGRTU</name>
<proteinExistence type="predicted"/>